<evidence type="ECO:0000259" key="7">
    <source>
        <dbReference type="PROSITE" id="PS51123"/>
    </source>
</evidence>
<accession>A0A401G195</accession>
<dbReference type="PANTHER" id="PTHR30329:SF21">
    <property type="entry name" value="LIPOPROTEIN YIAD-RELATED"/>
    <property type="match status" value="1"/>
</dbReference>
<dbReference type="Pfam" id="PF14346">
    <property type="entry name" value="DUF4398"/>
    <property type="match status" value="1"/>
</dbReference>
<evidence type="ECO:0000256" key="5">
    <source>
        <dbReference type="SAM" id="Coils"/>
    </source>
</evidence>
<keyword evidence="6" id="KW-0732">Signal</keyword>
<proteinExistence type="predicted"/>
<keyword evidence="5" id="KW-0175">Coiled coil</keyword>
<dbReference type="EMBL" id="BEXT01000001">
    <property type="protein sequence ID" value="GBC62992.1"/>
    <property type="molecule type" value="Genomic_DNA"/>
</dbReference>
<dbReference type="GO" id="GO:0009279">
    <property type="term" value="C:cell outer membrane"/>
    <property type="evidence" value="ECO:0007669"/>
    <property type="project" value="UniProtKB-SubCell"/>
</dbReference>
<feature type="coiled-coil region" evidence="5">
    <location>
        <begin position="88"/>
        <end position="197"/>
    </location>
</feature>
<keyword evidence="8" id="KW-0282">Flagellum</keyword>
<evidence type="ECO:0000313" key="8">
    <source>
        <dbReference type="EMBL" id="GBC62992.1"/>
    </source>
</evidence>
<evidence type="ECO:0000256" key="6">
    <source>
        <dbReference type="SAM" id="SignalP"/>
    </source>
</evidence>
<evidence type="ECO:0000256" key="1">
    <source>
        <dbReference type="ARBA" id="ARBA00004442"/>
    </source>
</evidence>
<feature type="domain" description="OmpA-like" evidence="7">
    <location>
        <begin position="199"/>
        <end position="316"/>
    </location>
</feature>
<dbReference type="Gene3D" id="3.30.1330.60">
    <property type="entry name" value="OmpA-like domain"/>
    <property type="match status" value="1"/>
</dbReference>
<dbReference type="InterPro" id="IPR036737">
    <property type="entry name" value="OmpA-like_sf"/>
</dbReference>
<dbReference type="InterPro" id="IPR050330">
    <property type="entry name" value="Bact_OuterMem_StrucFunc"/>
</dbReference>
<evidence type="ECO:0000313" key="9">
    <source>
        <dbReference type="Proteomes" id="UP000288096"/>
    </source>
</evidence>
<reference evidence="9" key="1">
    <citation type="submission" date="2017-11" db="EMBL/GenBank/DDBJ databases">
        <authorList>
            <person name="Watanabe M."/>
            <person name="Kojima H."/>
        </authorList>
    </citation>
    <scope>NUCLEOTIDE SEQUENCE [LARGE SCALE GENOMIC DNA]</scope>
    <source>
        <strain evidence="9">Tokyo 01</strain>
    </source>
</reference>
<dbReference type="SUPFAM" id="SSF103088">
    <property type="entry name" value="OmpA-like"/>
    <property type="match status" value="1"/>
</dbReference>
<keyword evidence="2 4" id="KW-0472">Membrane</keyword>
<comment type="subcellular location">
    <subcellularLocation>
        <location evidence="1">Cell outer membrane</location>
    </subcellularLocation>
</comment>
<evidence type="ECO:0000256" key="2">
    <source>
        <dbReference type="ARBA" id="ARBA00023136"/>
    </source>
</evidence>
<feature type="chain" id="PRO_5019383306" evidence="6">
    <location>
        <begin position="24"/>
        <end position="325"/>
    </location>
</feature>
<dbReference type="PROSITE" id="PS51257">
    <property type="entry name" value="PROKAR_LIPOPROTEIN"/>
    <property type="match status" value="1"/>
</dbReference>
<reference evidence="9" key="2">
    <citation type="submission" date="2019-01" db="EMBL/GenBank/DDBJ databases">
        <title>Genome sequence of Desulfonema ishimotonii strain Tokyo 01.</title>
        <authorList>
            <person name="Fukui M."/>
        </authorList>
    </citation>
    <scope>NUCLEOTIDE SEQUENCE [LARGE SCALE GENOMIC DNA]</scope>
    <source>
        <strain evidence="9">Tokyo 01</strain>
    </source>
</reference>
<dbReference type="InterPro" id="IPR025511">
    <property type="entry name" value="DUF4398"/>
</dbReference>
<dbReference type="Proteomes" id="UP000288096">
    <property type="component" value="Unassembled WGS sequence"/>
</dbReference>
<keyword evidence="9" id="KW-1185">Reference proteome</keyword>
<feature type="signal peptide" evidence="6">
    <location>
        <begin position="1"/>
        <end position="23"/>
    </location>
</feature>
<dbReference type="PROSITE" id="PS51123">
    <property type="entry name" value="OMPA_2"/>
    <property type="match status" value="1"/>
</dbReference>
<organism evidence="8 9">
    <name type="scientific">Desulfonema ishimotonii</name>
    <dbReference type="NCBI Taxonomy" id="45657"/>
    <lineage>
        <taxon>Bacteria</taxon>
        <taxon>Pseudomonadati</taxon>
        <taxon>Thermodesulfobacteriota</taxon>
        <taxon>Desulfobacteria</taxon>
        <taxon>Desulfobacterales</taxon>
        <taxon>Desulfococcaceae</taxon>
        <taxon>Desulfonema</taxon>
    </lineage>
</organism>
<dbReference type="AlphaFoldDB" id="A0A401G195"/>
<name>A0A401G195_9BACT</name>
<dbReference type="InterPro" id="IPR006690">
    <property type="entry name" value="OMPA-like_CS"/>
</dbReference>
<keyword evidence="8" id="KW-0969">Cilium</keyword>
<sequence>MMLNRKIVVAVIMTGLLAVAGCAAGPKANPALEDARAAYARAKATPGIMENAQVPMHDADRALKKAAQAEEDADVSRMAKLAQDQVDYAVLVAEQKMAEQKIESLNQEKQNVLLENRQREIERAQKEAASKQHELEVKAREIELARQQVEEARQKTLEMQTQAEAARKDAEAKAIEAEMARQKAEALEREMADMKAHKTERGLVLTLGDVLFSSGKADLMPGAMRTLDKLTAFLKENPERNLVIEGHTDNVGSDAFNLDLSQRRADSVRNALMNRGVGSDRISTKGYGERYPVAGNETRAGRQQNRRVEIIILDEGVSGSSILRN</sequence>
<dbReference type="PANTHER" id="PTHR30329">
    <property type="entry name" value="STATOR ELEMENT OF FLAGELLAR MOTOR COMPLEX"/>
    <property type="match status" value="1"/>
</dbReference>
<protein>
    <submittedName>
        <fullName evidence="8">Flagellar motor protein MotB</fullName>
    </submittedName>
</protein>
<evidence type="ECO:0000256" key="4">
    <source>
        <dbReference type="PROSITE-ProRule" id="PRU00473"/>
    </source>
</evidence>
<dbReference type="PRINTS" id="PR01021">
    <property type="entry name" value="OMPADOMAIN"/>
</dbReference>
<dbReference type="CDD" id="cd07185">
    <property type="entry name" value="OmpA_C-like"/>
    <property type="match status" value="1"/>
</dbReference>
<comment type="caution">
    <text evidence="8">The sequence shown here is derived from an EMBL/GenBank/DDBJ whole genome shotgun (WGS) entry which is preliminary data.</text>
</comment>
<dbReference type="Pfam" id="PF00691">
    <property type="entry name" value="OmpA"/>
    <property type="match status" value="1"/>
</dbReference>
<dbReference type="RefSeq" id="WP_166405192.1">
    <property type="nucleotide sequence ID" value="NZ_BEXT01000001.1"/>
</dbReference>
<dbReference type="InterPro" id="IPR006665">
    <property type="entry name" value="OmpA-like"/>
</dbReference>
<evidence type="ECO:0000256" key="3">
    <source>
        <dbReference type="ARBA" id="ARBA00023237"/>
    </source>
</evidence>
<dbReference type="InterPro" id="IPR006664">
    <property type="entry name" value="OMP_bac"/>
</dbReference>
<dbReference type="PROSITE" id="PS01068">
    <property type="entry name" value="OMPA_1"/>
    <property type="match status" value="1"/>
</dbReference>
<keyword evidence="8" id="KW-0966">Cell projection</keyword>
<gene>
    <name evidence="8" type="ORF">DENIS_3981</name>
</gene>
<keyword evidence="3" id="KW-0998">Cell outer membrane</keyword>